<evidence type="ECO:0000313" key="2">
    <source>
        <dbReference type="Proteomes" id="UP000033722"/>
    </source>
</evidence>
<proteinExistence type="predicted"/>
<dbReference type="PATRIC" id="fig|1359157.3.peg.871"/>
<reference evidence="1 2" key="1">
    <citation type="submission" date="2015-01" db="EMBL/GenBank/DDBJ databases">
        <title>Genome Sequencing of Rickettsiales.</title>
        <authorList>
            <person name="Daugherty S.C."/>
            <person name="Su Q."/>
            <person name="Abolude K."/>
            <person name="Beier-Sexton M."/>
            <person name="Carlyon J.A."/>
            <person name="Carter R."/>
            <person name="Day N.P."/>
            <person name="Dumler S.J."/>
            <person name="Dyachenko V."/>
            <person name="Godinez A."/>
            <person name="Kurtti T.J."/>
            <person name="Lichay M."/>
            <person name="Mullins K.E."/>
            <person name="Ott S."/>
            <person name="Pappas-Brown V."/>
            <person name="Paris D.H."/>
            <person name="Patel P."/>
            <person name="Richards A.L."/>
            <person name="Sadzewicz L."/>
            <person name="Sears K."/>
            <person name="Seidman D."/>
            <person name="Sengamalay N."/>
            <person name="Stenos J."/>
            <person name="Tallon L.J."/>
            <person name="Vincent G."/>
            <person name="Fraser C.M."/>
            <person name="Munderloh U."/>
            <person name="Dunning-Hotopp J.C."/>
        </authorList>
    </citation>
    <scope>NUCLEOTIDE SEQUENCE [LARGE SCALE GENOMIC DNA]</scope>
    <source>
        <strain evidence="1 2">CRT53-1</strain>
    </source>
</reference>
<dbReference type="AlphaFoldDB" id="A0A0F3PXS4"/>
<dbReference type="Proteomes" id="UP000033722">
    <property type="component" value="Unassembled WGS sequence"/>
</dbReference>
<gene>
    <name evidence="1" type="ORF">APHCRT_1052</name>
</gene>
<comment type="caution">
    <text evidence="1">The sequence shown here is derived from an EMBL/GenBank/DDBJ whole genome shotgun (WGS) entry which is preliminary data.</text>
</comment>
<sequence>MPAFYGVQHRFASFPCLGDGYGAMFSARIAPVSSLIQVIEPYSLYTDSDVKSTSIRYESLQCFSYAR</sequence>
<accession>A0A0F3PXS4</accession>
<protein>
    <submittedName>
        <fullName evidence="1">Uncharacterized protein</fullName>
    </submittedName>
</protein>
<dbReference type="EMBL" id="LAOD01000024">
    <property type="protein sequence ID" value="KJV84009.1"/>
    <property type="molecule type" value="Genomic_DNA"/>
</dbReference>
<organism evidence="1 2">
    <name type="scientific">Anaplasma phagocytophilum str. CRT53-1</name>
    <dbReference type="NCBI Taxonomy" id="1359157"/>
    <lineage>
        <taxon>Bacteria</taxon>
        <taxon>Pseudomonadati</taxon>
        <taxon>Pseudomonadota</taxon>
        <taxon>Alphaproteobacteria</taxon>
        <taxon>Rickettsiales</taxon>
        <taxon>Anaplasmataceae</taxon>
        <taxon>Anaplasma</taxon>
        <taxon>phagocytophilum group</taxon>
    </lineage>
</organism>
<evidence type="ECO:0000313" key="1">
    <source>
        <dbReference type="EMBL" id="KJV84009.1"/>
    </source>
</evidence>
<name>A0A0F3PXS4_ANAPH</name>